<organism evidence="2 3">
    <name type="scientific">Helobdella robusta</name>
    <name type="common">Californian leech</name>
    <dbReference type="NCBI Taxonomy" id="6412"/>
    <lineage>
        <taxon>Eukaryota</taxon>
        <taxon>Metazoa</taxon>
        <taxon>Spiralia</taxon>
        <taxon>Lophotrochozoa</taxon>
        <taxon>Annelida</taxon>
        <taxon>Clitellata</taxon>
        <taxon>Hirudinea</taxon>
        <taxon>Rhynchobdellida</taxon>
        <taxon>Glossiphoniidae</taxon>
        <taxon>Helobdella</taxon>
    </lineage>
</organism>
<protein>
    <submittedName>
        <fullName evidence="1 2">Uncharacterized protein</fullName>
    </submittedName>
</protein>
<evidence type="ECO:0000313" key="1">
    <source>
        <dbReference type="EMBL" id="ESO01544.1"/>
    </source>
</evidence>
<evidence type="ECO:0000313" key="3">
    <source>
        <dbReference type="Proteomes" id="UP000015101"/>
    </source>
</evidence>
<dbReference type="EnsemblMetazoa" id="HelroT174506">
    <property type="protein sequence ID" value="HelroP174506"/>
    <property type="gene ID" value="HelroG174506"/>
</dbReference>
<accession>T1F872</accession>
<dbReference type="EMBL" id="KB096743">
    <property type="protein sequence ID" value="ESO01544.1"/>
    <property type="molecule type" value="Genomic_DNA"/>
</dbReference>
<keyword evidence="3" id="KW-1185">Reference proteome</keyword>
<dbReference type="Proteomes" id="UP000015101">
    <property type="component" value="Unassembled WGS sequence"/>
</dbReference>
<dbReference type="KEGG" id="hro:HELRODRAFT_174506"/>
<dbReference type="AlphaFoldDB" id="T1F872"/>
<dbReference type="RefSeq" id="XP_009020198.1">
    <property type="nucleotide sequence ID" value="XM_009021950.1"/>
</dbReference>
<dbReference type="PANTHER" id="PTHR46113">
    <property type="entry name" value="SNAC DOMAIN-CONTAINING PROTEIN"/>
    <property type="match status" value="1"/>
</dbReference>
<dbReference type="OrthoDB" id="6626714at2759"/>
<reference evidence="1 3" key="2">
    <citation type="journal article" date="2013" name="Nature">
        <title>Insights into bilaterian evolution from three spiralian genomes.</title>
        <authorList>
            <person name="Simakov O."/>
            <person name="Marletaz F."/>
            <person name="Cho S.J."/>
            <person name="Edsinger-Gonzales E."/>
            <person name="Havlak P."/>
            <person name="Hellsten U."/>
            <person name="Kuo D.H."/>
            <person name="Larsson T."/>
            <person name="Lv J."/>
            <person name="Arendt D."/>
            <person name="Savage R."/>
            <person name="Osoegawa K."/>
            <person name="de Jong P."/>
            <person name="Grimwood J."/>
            <person name="Chapman J.A."/>
            <person name="Shapiro H."/>
            <person name="Aerts A."/>
            <person name="Otillar R.P."/>
            <person name="Terry A.Y."/>
            <person name="Boore J.L."/>
            <person name="Grigoriev I.V."/>
            <person name="Lindberg D.R."/>
            <person name="Seaver E.C."/>
            <person name="Weisblat D.A."/>
            <person name="Putnam N.H."/>
            <person name="Rokhsar D.S."/>
        </authorList>
    </citation>
    <scope>NUCLEOTIDE SEQUENCE</scope>
</reference>
<dbReference type="HOGENOM" id="CLU_1770088_0_0_1"/>
<dbReference type="EMBL" id="AMQM01004929">
    <property type="status" value="NOT_ANNOTATED_CDS"/>
    <property type="molecule type" value="Genomic_DNA"/>
</dbReference>
<name>T1F872_HELRO</name>
<sequence>MTSFTSFSINLHSFNPEMIILLRELESYKNTNEAVANAGLNRQYHRSGFRTSYRNVPGNCLDIPQNFLSSSPDMWNNDNDYIIGQRKVRSLKVVNDAADKGVALIQEFNRVVTNDEDQKEYLLQVIEKHRKDFPNPKKSTIIAARRK</sequence>
<dbReference type="CTD" id="20205021"/>
<dbReference type="GeneID" id="20205021"/>
<evidence type="ECO:0000313" key="2">
    <source>
        <dbReference type="EnsemblMetazoa" id="HelroP174506"/>
    </source>
</evidence>
<gene>
    <name evidence="2" type="primary">20205021</name>
    <name evidence="1" type="ORF">HELRODRAFT_174506</name>
</gene>
<dbReference type="InParanoid" id="T1F872"/>
<dbReference type="PANTHER" id="PTHR46113:SF1">
    <property type="entry name" value="PEPTIDASE M17 LEUCYL AMINOPEPTIDASE N-TERMINAL DOMAIN-CONTAINING PROTEIN"/>
    <property type="match status" value="1"/>
</dbReference>
<proteinExistence type="predicted"/>
<reference evidence="3" key="1">
    <citation type="submission" date="2012-12" db="EMBL/GenBank/DDBJ databases">
        <authorList>
            <person name="Hellsten U."/>
            <person name="Grimwood J."/>
            <person name="Chapman J.A."/>
            <person name="Shapiro H."/>
            <person name="Aerts A."/>
            <person name="Otillar R.P."/>
            <person name="Terry A.Y."/>
            <person name="Boore J.L."/>
            <person name="Simakov O."/>
            <person name="Marletaz F."/>
            <person name="Cho S.-J."/>
            <person name="Edsinger-Gonzales E."/>
            <person name="Havlak P."/>
            <person name="Kuo D.-H."/>
            <person name="Larsson T."/>
            <person name="Lv J."/>
            <person name="Arendt D."/>
            <person name="Savage R."/>
            <person name="Osoegawa K."/>
            <person name="de Jong P."/>
            <person name="Lindberg D.R."/>
            <person name="Seaver E.C."/>
            <person name="Weisblat D.A."/>
            <person name="Putnam N.H."/>
            <person name="Grigoriev I.V."/>
            <person name="Rokhsar D.S."/>
        </authorList>
    </citation>
    <scope>NUCLEOTIDE SEQUENCE</scope>
</reference>
<reference evidence="2" key="3">
    <citation type="submission" date="2015-06" db="UniProtKB">
        <authorList>
            <consortium name="EnsemblMetazoa"/>
        </authorList>
    </citation>
    <scope>IDENTIFICATION</scope>
</reference>